<dbReference type="RefSeq" id="WP_067028351.1">
    <property type="nucleotide sequence ID" value="NZ_JRNY01000012.1"/>
</dbReference>
<reference evidence="6 7" key="1">
    <citation type="submission" date="2016-05" db="EMBL/GenBank/DDBJ databases">
        <authorList>
            <person name="Lavstsen T."/>
            <person name="Jespersen J.S."/>
        </authorList>
    </citation>
    <scope>NUCLEOTIDE SEQUENCE [LARGE SCALE GENOMIC DNA]</scope>
    <source>
        <strain evidence="6 7">YLB-01</strain>
    </source>
</reference>
<dbReference type="Proteomes" id="UP000093355">
    <property type="component" value="Unassembled WGS sequence"/>
</dbReference>
<sequence length="470" mass="49259">MSKVYASADEAVADIPDGASVAISGFGISHSFPSTLIVALRDHGARGLTVYCNGLGASGHPTAQLLAENHQISRLVASFSARPGPITAAEEQIMAGEIEFEVVPQGTLVERMRAGGAGIPAFYTPVGVGTAVAEGKPAGEFDGHTFVLERGITTDFALLRASRADTAGNVQFRGGSRNFNDSFAKAARVAIVEVEEIVEVGELAPDDIDLPGLWISRVVRSTIRVDPKKTPSRSARGGDSRREYGGKPALSRSEIGRRAAALLPDGAIVNLGAGLPNHIAEWIADRGVTLHAENGILGYGGLVPLEDADPDMHDAGGNFIDLAPGASFFDSVTSFEIARGHRLDAVVLGAYQVDAAGDLANWAQPGRPGGGIGGAMDLAVGARSVIVTMEHVDSKGRPKLVERAEYPITAPGCVDAVVTDLALLRRDREAAQPGFVLEEIAAGFTVDEVLALTPMTVHVPRAPRIMQESW</sequence>
<evidence type="ECO:0000256" key="2">
    <source>
        <dbReference type="ARBA" id="ARBA00022679"/>
    </source>
</evidence>
<dbReference type="NCBIfam" id="TIGR02429">
    <property type="entry name" value="pcaI_scoA_fam"/>
    <property type="match status" value="1"/>
</dbReference>
<accession>A0A1B9NIB1</accession>
<proteinExistence type="inferred from homology"/>
<evidence type="ECO:0000256" key="5">
    <source>
        <dbReference type="SAM" id="MobiDB-lite"/>
    </source>
</evidence>
<organism evidence="6 7">
    <name type="scientific">Microbacterium sediminis</name>
    <dbReference type="NCBI Taxonomy" id="904291"/>
    <lineage>
        <taxon>Bacteria</taxon>
        <taxon>Bacillati</taxon>
        <taxon>Actinomycetota</taxon>
        <taxon>Actinomycetes</taxon>
        <taxon>Micrococcales</taxon>
        <taxon>Microbacteriaceae</taxon>
        <taxon>Microbacterium</taxon>
    </lineage>
</organism>
<dbReference type="InterPro" id="IPR004165">
    <property type="entry name" value="CoA_trans_fam_I"/>
</dbReference>
<evidence type="ECO:0000256" key="3">
    <source>
        <dbReference type="PIRNR" id="PIRNR000858"/>
    </source>
</evidence>
<dbReference type="PIRSF" id="PIRSF000858">
    <property type="entry name" value="SCOT-t"/>
    <property type="match status" value="1"/>
</dbReference>
<dbReference type="GO" id="GO:0046952">
    <property type="term" value="P:ketone body catabolic process"/>
    <property type="evidence" value="ECO:0007669"/>
    <property type="project" value="InterPro"/>
</dbReference>
<feature type="active site" description="5-glutamyl coenzyme A thioester intermediate" evidence="4">
    <location>
        <position position="293"/>
    </location>
</feature>
<dbReference type="InterPro" id="IPR037171">
    <property type="entry name" value="NagB/RpiA_transferase-like"/>
</dbReference>
<name>A0A1B9NIB1_9MICO</name>
<gene>
    <name evidence="6" type="ORF">A7J15_12095</name>
</gene>
<feature type="region of interest" description="Disordered" evidence="5">
    <location>
        <begin position="226"/>
        <end position="249"/>
    </location>
</feature>
<comment type="similarity">
    <text evidence="1 3">Belongs to the 3-oxoacid CoA-transferase family.</text>
</comment>
<evidence type="ECO:0000256" key="4">
    <source>
        <dbReference type="PIRSR" id="PIRSR000858-1"/>
    </source>
</evidence>
<keyword evidence="7" id="KW-1185">Reference proteome</keyword>
<dbReference type="GO" id="GO:0008410">
    <property type="term" value="F:CoA-transferase activity"/>
    <property type="evidence" value="ECO:0007669"/>
    <property type="project" value="InterPro"/>
</dbReference>
<dbReference type="AlphaFoldDB" id="A0A1B9NIB1"/>
<dbReference type="SMART" id="SM00882">
    <property type="entry name" value="CoA_trans"/>
    <property type="match status" value="2"/>
</dbReference>
<evidence type="ECO:0000313" key="6">
    <source>
        <dbReference type="EMBL" id="OCG76348.1"/>
    </source>
</evidence>
<dbReference type="PANTHER" id="PTHR13707">
    <property type="entry name" value="KETOACID-COENZYME A TRANSFERASE"/>
    <property type="match status" value="1"/>
</dbReference>
<keyword evidence="2 3" id="KW-0808">Transferase</keyword>
<dbReference type="Pfam" id="PF01144">
    <property type="entry name" value="CoA_trans"/>
    <property type="match status" value="2"/>
</dbReference>
<evidence type="ECO:0000256" key="1">
    <source>
        <dbReference type="ARBA" id="ARBA00007154"/>
    </source>
</evidence>
<protein>
    <submittedName>
        <fullName evidence="6">3-oxoacid CoA-transferase</fullName>
    </submittedName>
</protein>
<dbReference type="STRING" id="904291.A7J15_12095"/>
<dbReference type="Gene3D" id="3.40.1080.10">
    <property type="entry name" value="Glutaconate Coenzyme A-transferase"/>
    <property type="match status" value="2"/>
</dbReference>
<dbReference type="SUPFAM" id="SSF100950">
    <property type="entry name" value="NagB/RpiA/CoA transferase-like"/>
    <property type="match status" value="2"/>
</dbReference>
<dbReference type="OrthoDB" id="3742129at2"/>
<dbReference type="PANTHER" id="PTHR13707:SF60">
    <property type="entry name" value="ACETATE COA-TRANSFERASE SUBUNIT ALPHA"/>
    <property type="match status" value="1"/>
</dbReference>
<dbReference type="EMBL" id="LXMD01000003">
    <property type="protein sequence ID" value="OCG76348.1"/>
    <property type="molecule type" value="Genomic_DNA"/>
</dbReference>
<dbReference type="InterPro" id="IPR014388">
    <property type="entry name" value="3-oxoacid_CoA-transferase"/>
</dbReference>
<feature type="compositionally biased region" description="Basic and acidic residues" evidence="5">
    <location>
        <begin position="236"/>
        <end position="245"/>
    </location>
</feature>
<comment type="caution">
    <text evidence="6">The sequence shown here is derived from an EMBL/GenBank/DDBJ whole genome shotgun (WGS) entry which is preliminary data.</text>
</comment>
<dbReference type="InterPro" id="IPR012792">
    <property type="entry name" value="3-oxoacid_CoA-transf_A"/>
</dbReference>
<evidence type="ECO:0000313" key="7">
    <source>
        <dbReference type="Proteomes" id="UP000093355"/>
    </source>
</evidence>